<dbReference type="Pfam" id="PF01121">
    <property type="entry name" value="CoaE"/>
    <property type="match status" value="1"/>
</dbReference>
<gene>
    <name evidence="6" type="primary">coaE</name>
    <name evidence="6" type="ORF">ENJ96_04125</name>
</gene>
<dbReference type="InterPro" id="IPR027417">
    <property type="entry name" value="P-loop_NTPase"/>
</dbReference>
<dbReference type="AlphaFoldDB" id="A0A7V5NZD5"/>
<protein>
    <recommendedName>
        <fullName evidence="5">Dephospho-CoA kinase</fullName>
        <ecNumber evidence="5">2.7.1.24</ecNumber>
    </recommendedName>
</protein>
<reference evidence="6" key="1">
    <citation type="journal article" date="2020" name="mSystems">
        <title>Genome- and Community-Level Interaction Insights into Carbon Utilization and Element Cycling Functions of Hydrothermarchaeota in Hydrothermal Sediment.</title>
        <authorList>
            <person name="Zhou Z."/>
            <person name="Liu Y."/>
            <person name="Xu W."/>
            <person name="Pan J."/>
            <person name="Luo Z.H."/>
            <person name="Li M."/>
        </authorList>
    </citation>
    <scope>NUCLEOTIDE SEQUENCE [LARGE SCALE GENOMIC DNA]</scope>
    <source>
        <strain evidence="6">HyVt-533</strain>
    </source>
</reference>
<dbReference type="Gene3D" id="3.40.50.300">
    <property type="entry name" value="P-loop containing nucleotide triphosphate hydrolases"/>
    <property type="match status" value="1"/>
</dbReference>
<dbReference type="NCBIfam" id="TIGR00152">
    <property type="entry name" value="dephospho-CoA kinase"/>
    <property type="match status" value="1"/>
</dbReference>
<evidence type="ECO:0000313" key="6">
    <source>
        <dbReference type="EMBL" id="HHI97018.1"/>
    </source>
</evidence>
<accession>A0A7V5NZD5</accession>
<dbReference type="EMBL" id="DROK01000125">
    <property type="protein sequence ID" value="HHI97018.1"/>
    <property type="molecule type" value="Genomic_DNA"/>
</dbReference>
<feature type="non-terminal residue" evidence="6">
    <location>
        <position position="1"/>
    </location>
</feature>
<evidence type="ECO:0000256" key="2">
    <source>
        <dbReference type="ARBA" id="ARBA00022741"/>
    </source>
</evidence>
<dbReference type="GO" id="GO:0005524">
    <property type="term" value="F:ATP binding"/>
    <property type="evidence" value="ECO:0007669"/>
    <property type="project" value="UniProtKB-KW"/>
</dbReference>
<dbReference type="InterPro" id="IPR001977">
    <property type="entry name" value="Depp_CoAkinase"/>
</dbReference>
<sequence>LGVPTFSADAVVKELSKPCREGYHLFCQRFGRGFLTASGELDRRLILEAMLADPQFKKTLEEIFHPLVKKELFRWFQREKGQEVLAAEIPLLYQAGWADFFDQVIWVDCPEELLLARLEKRLGRKDLARKLLEQYQAGLPPKRKALELAGYLPRERLAEKITAILNQLKRQK</sequence>
<dbReference type="GO" id="GO:0015937">
    <property type="term" value="P:coenzyme A biosynthetic process"/>
    <property type="evidence" value="ECO:0007669"/>
    <property type="project" value="UniProtKB-UniRule"/>
</dbReference>
<evidence type="ECO:0000256" key="1">
    <source>
        <dbReference type="ARBA" id="ARBA00009018"/>
    </source>
</evidence>
<dbReference type="GO" id="GO:0005737">
    <property type="term" value="C:cytoplasm"/>
    <property type="evidence" value="ECO:0007669"/>
    <property type="project" value="UniProtKB-UniRule"/>
</dbReference>
<evidence type="ECO:0000256" key="4">
    <source>
        <dbReference type="ARBA" id="ARBA00022993"/>
    </source>
</evidence>
<evidence type="ECO:0000256" key="5">
    <source>
        <dbReference type="NCBIfam" id="TIGR00152"/>
    </source>
</evidence>
<keyword evidence="6" id="KW-0418">Kinase</keyword>
<evidence type="ECO:0000256" key="3">
    <source>
        <dbReference type="ARBA" id="ARBA00022840"/>
    </source>
</evidence>
<dbReference type="Proteomes" id="UP000886101">
    <property type="component" value="Unassembled WGS sequence"/>
</dbReference>
<proteinExistence type="inferred from homology"/>
<comment type="similarity">
    <text evidence="1">Belongs to the CoaE family.</text>
</comment>
<dbReference type="CDD" id="cd02022">
    <property type="entry name" value="DPCK"/>
    <property type="match status" value="1"/>
</dbReference>
<keyword evidence="4" id="KW-0173">Coenzyme A biosynthesis</keyword>
<dbReference type="PROSITE" id="PS51219">
    <property type="entry name" value="DPCK"/>
    <property type="match status" value="1"/>
</dbReference>
<organism evidence="6">
    <name type="scientific">Thermodesulfatator atlanticus</name>
    <dbReference type="NCBI Taxonomy" id="501497"/>
    <lineage>
        <taxon>Bacteria</taxon>
        <taxon>Pseudomonadati</taxon>
        <taxon>Thermodesulfobacteriota</taxon>
        <taxon>Thermodesulfobacteria</taxon>
        <taxon>Thermodesulfobacteriales</taxon>
        <taxon>Thermodesulfatatoraceae</taxon>
        <taxon>Thermodesulfatator</taxon>
    </lineage>
</organism>
<keyword evidence="3" id="KW-0067">ATP-binding</keyword>
<keyword evidence="2" id="KW-0547">Nucleotide-binding</keyword>
<name>A0A7V5NZD5_9BACT</name>
<dbReference type="GO" id="GO:0004140">
    <property type="term" value="F:dephospho-CoA kinase activity"/>
    <property type="evidence" value="ECO:0007669"/>
    <property type="project" value="UniProtKB-UniRule"/>
</dbReference>
<dbReference type="EC" id="2.7.1.24" evidence="5"/>
<keyword evidence="6" id="KW-0808">Transferase</keyword>
<dbReference type="SUPFAM" id="SSF52540">
    <property type="entry name" value="P-loop containing nucleoside triphosphate hydrolases"/>
    <property type="match status" value="1"/>
</dbReference>
<comment type="caution">
    <text evidence="6">The sequence shown here is derived from an EMBL/GenBank/DDBJ whole genome shotgun (WGS) entry which is preliminary data.</text>
</comment>